<proteinExistence type="predicted"/>
<feature type="compositionally biased region" description="Basic residues" evidence="1">
    <location>
        <begin position="42"/>
        <end position="56"/>
    </location>
</feature>
<feature type="region of interest" description="Disordered" evidence="1">
    <location>
        <begin position="1"/>
        <end position="112"/>
    </location>
</feature>
<reference evidence="2" key="1">
    <citation type="journal article" date="2023" name="Genome Biol. Evol.">
        <title>First Whole Genome Sequence and Flow Cytometry Genome Size Data for the Lichen-Forming Fungus Ramalina farinacea (Ascomycota).</title>
        <authorList>
            <person name="Llewellyn T."/>
            <person name="Mian S."/>
            <person name="Hill R."/>
            <person name="Leitch I.J."/>
            <person name="Gaya E."/>
        </authorList>
    </citation>
    <scope>NUCLEOTIDE SEQUENCE</scope>
    <source>
        <strain evidence="2">LIQ254RAFAR</strain>
    </source>
</reference>
<evidence type="ECO:0000313" key="3">
    <source>
        <dbReference type="Proteomes" id="UP001161017"/>
    </source>
</evidence>
<comment type="caution">
    <text evidence="2">The sequence shown here is derived from an EMBL/GenBank/DDBJ whole genome shotgun (WGS) entry which is preliminary data.</text>
</comment>
<name>A0AA43QLF2_9LECA</name>
<gene>
    <name evidence="2" type="ORF">OHK93_006125</name>
</gene>
<keyword evidence="3" id="KW-1185">Reference proteome</keyword>
<feature type="compositionally biased region" description="Basic and acidic residues" evidence="1">
    <location>
        <begin position="78"/>
        <end position="88"/>
    </location>
</feature>
<feature type="region of interest" description="Disordered" evidence="1">
    <location>
        <begin position="186"/>
        <end position="208"/>
    </location>
</feature>
<dbReference type="EMBL" id="JAPUFD010000004">
    <property type="protein sequence ID" value="MDI1486863.1"/>
    <property type="molecule type" value="Genomic_DNA"/>
</dbReference>
<organism evidence="2 3">
    <name type="scientific">Ramalina farinacea</name>
    <dbReference type="NCBI Taxonomy" id="258253"/>
    <lineage>
        <taxon>Eukaryota</taxon>
        <taxon>Fungi</taxon>
        <taxon>Dikarya</taxon>
        <taxon>Ascomycota</taxon>
        <taxon>Pezizomycotina</taxon>
        <taxon>Lecanoromycetes</taxon>
        <taxon>OSLEUM clade</taxon>
        <taxon>Lecanoromycetidae</taxon>
        <taxon>Lecanorales</taxon>
        <taxon>Lecanorineae</taxon>
        <taxon>Ramalinaceae</taxon>
        <taxon>Ramalina</taxon>
    </lineage>
</organism>
<dbReference type="AlphaFoldDB" id="A0AA43QLF2"/>
<accession>A0AA43QLF2</accession>
<feature type="compositionally biased region" description="Polar residues" evidence="1">
    <location>
        <begin position="1"/>
        <end position="33"/>
    </location>
</feature>
<sequence length="208" mass="22876">MLRSTPSQSYGNNGPIQAIPDQSQLSPTSNGNGEQLGPNGSLRRRGSFSFLRRSKSRDRAASSGSAPQRKLSKKESKRMREEQMRKMSDQIPQRPPRIPAVPSQPELQTFGGEDVRPESYAVMSSRAAGSYPQRLAQKASQENVGSNYYRGMPIPPVPPIPPIPGAAATQAGFESMANRGRYSYASSAISTINSPRKIRRRRDPTPYK</sequence>
<evidence type="ECO:0000313" key="2">
    <source>
        <dbReference type="EMBL" id="MDI1486863.1"/>
    </source>
</evidence>
<evidence type="ECO:0000256" key="1">
    <source>
        <dbReference type="SAM" id="MobiDB-lite"/>
    </source>
</evidence>
<protein>
    <submittedName>
        <fullName evidence="2">Uncharacterized protein</fullName>
    </submittedName>
</protein>
<dbReference type="Proteomes" id="UP001161017">
    <property type="component" value="Unassembled WGS sequence"/>
</dbReference>